<dbReference type="EMBL" id="BK032701">
    <property type="protein sequence ID" value="DAF55863.1"/>
    <property type="molecule type" value="Genomic_DNA"/>
</dbReference>
<organism evidence="1">
    <name type="scientific">Siphoviridae sp. ctDIL13</name>
    <dbReference type="NCBI Taxonomy" id="2827811"/>
    <lineage>
        <taxon>Viruses</taxon>
        <taxon>Duplodnaviria</taxon>
        <taxon>Heunggongvirae</taxon>
        <taxon>Uroviricota</taxon>
        <taxon>Caudoviricetes</taxon>
    </lineage>
</organism>
<proteinExistence type="predicted"/>
<accession>A0A8S5SYV1</accession>
<name>A0A8S5SYV1_9CAUD</name>
<sequence>MQRYTFSFIFENKNLQKTQKKAYQIAVLC</sequence>
<evidence type="ECO:0000313" key="1">
    <source>
        <dbReference type="EMBL" id="DAF55863.1"/>
    </source>
</evidence>
<protein>
    <submittedName>
        <fullName evidence="1">Uncharacterized protein</fullName>
    </submittedName>
</protein>
<reference evidence="1" key="1">
    <citation type="journal article" date="2021" name="Proc. Natl. Acad. Sci. U.S.A.">
        <title>A Catalog of Tens of Thousands of Viruses from Human Metagenomes Reveals Hidden Associations with Chronic Diseases.</title>
        <authorList>
            <person name="Tisza M.J."/>
            <person name="Buck C.B."/>
        </authorList>
    </citation>
    <scope>NUCLEOTIDE SEQUENCE</scope>
    <source>
        <strain evidence="1">CtDIL13</strain>
    </source>
</reference>